<dbReference type="SUPFAM" id="SSF51735">
    <property type="entry name" value="NAD(P)-binding Rossmann-fold domains"/>
    <property type="match status" value="1"/>
</dbReference>
<comment type="caution">
    <text evidence="3">The sequence shown here is derived from an EMBL/GenBank/DDBJ whole genome shotgun (WGS) entry which is preliminary data.</text>
</comment>
<organism evidence="3 4">
    <name type="scientific">Adineta steineri</name>
    <dbReference type="NCBI Taxonomy" id="433720"/>
    <lineage>
        <taxon>Eukaryota</taxon>
        <taxon>Metazoa</taxon>
        <taxon>Spiralia</taxon>
        <taxon>Gnathifera</taxon>
        <taxon>Rotifera</taxon>
        <taxon>Eurotatoria</taxon>
        <taxon>Bdelloidea</taxon>
        <taxon>Adinetida</taxon>
        <taxon>Adinetidae</taxon>
        <taxon>Adineta</taxon>
    </lineage>
</organism>
<dbReference type="SUPFAM" id="SSF50129">
    <property type="entry name" value="GroES-like"/>
    <property type="match status" value="1"/>
</dbReference>
<evidence type="ECO:0000259" key="2">
    <source>
        <dbReference type="SMART" id="SM00829"/>
    </source>
</evidence>
<dbReference type="Gene3D" id="3.90.180.10">
    <property type="entry name" value="Medium-chain alcohol dehydrogenases, catalytic domain"/>
    <property type="match status" value="1"/>
</dbReference>
<dbReference type="InterPro" id="IPR050700">
    <property type="entry name" value="YIM1/Zinc_Alcohol_DH_Fams"/>
</dbReference>
<dbReference type="GO" id="GO:0016491">
    <property type="term" value="F:oxidoreductase activity"/>
    <property type="evidence" value="ECO:0007669"/>
    <property type="project" value="InterPro"/>
</dbReference>
<dbReference type="GO" id="GO:0005739">
    <property type="term" value="C:mitochondrion"/>
    <property type="evidence" value="ECO:0007669"/>
    <property type="project" value="TreeGrafter"/>
</dbReference>
<gene>
    <name evidence="3" type="ORF">KXQ929_LOCUS36050</name>
</gene>
<dbReference type="InterPro" id="IPR036291">
    <property type="entry name" value="NAD(P)-bd_dom_sf"/>
</dbReference>
<name>A0A819WLS2_9BILA</name>
<dbReference type="CDD" id="cd08267">
    <property type="entry name" value="MDR1"/>
    <property type="match status" value="1"/>
</dbReference>
<accession>A0A819WLS2</accession>
<evidence type="ECO:0000313" key="4">
    <source>
        <dbReference type="Proteomes" id="UP000663868"/>
    </source>
</evidence>
<evidence type="ECO:0000313" key="3">
    <source>
        <dbReference type="EMBL" id="CAF4128590.1"/>
    </source>
</evidence>
<protein>
    <recommendedName>
        <fullName evidence="2">Enoyl reductase (ER) domain-containing protein</fullName>
    </recommendedName>
</protein>
<dbReference type="Proteomes" id="UP000663868">
    <property type="component" value="Unassembled WGS sequence"/>
</dbReference>
<dbReference type="Pfam" id="PF08240">
    <property type="entry name" value="ADH_N"/>
    <property type="match status" value="1"/>
</dbReference>
<reference evidence="3" key="1">
    <citation type="submission" date="2021-02" db="EMBL/GenBank/DDBJ databases">
        <authorList>
            <person name="Nowell W R."/>
        </authorList>
    </citation>
    <scope>NUCLEOTIDE SEQUENCE</scope>
</reference>
<dbReference type="InterPro" id="IPR020843">
    <property type="entry name" value="ER"/>
</dbReference>
<dbReference type="Gene3D" id="3.40.50.720">
    <property type="entry name" value="NAD(P)-binding Rossmann-like Domain"/>
    <property type="match status" value="1"/>
</dbReference>
<dbReference type="AlphaFoldDB" id="A0A819WLS2"/>
<evidence type="ECO:0000256" key="1">
    <source>
        <dbReference type="SAM" id="MobiDB-lite"/>
    </source>
</evidence>
<dbReference type="PANTHER" id="PTHR11695">
    <property type="entry name" value="ALCOHOL DEHYDROGENASE RELATED"/>
    <property type="match status" value="1"/>
</dbReference>
<dbReference type="PANTHER" id="PTHR11695:SF294">
    <property type="entry name" value="RETICULON-4-INTERACTING PROTEIN 1, MITOCHONDRIAL"/>
    <property type="match status" value="1"/>
</dbReference>
<sequence length="418" mass="46523">MTTTDHSQMMKQWQFTKSGSPRDVLTMVEVPIPTTCADDEVLVQISHVSLNSAFAHRLIAYYGLFYPAGAFMGRPGVPEKDFSGIICDLRGANVTEFNTGDRVFGIGPTSFREIAQGVLCEYALVKRDHIVKVPDNISFKDAACFPITGFTAYCFLVEKANLKKGDKVFINGGSGAVGVMAVQLARTIVGPTGLVVATCSPTKNDIVRNLGADEIIDYTSHVLPDLLREHYGSRPFDVIFDTVGSDHALYSNSPDYLTPSGLFCTIGMVEFGSTVWLVTKRILQLLSAMVVPVYLGGVPRRHIFESLTPTSSRMVAMAKLVEEEAFKAVIDSTYKFTDALDAYDRMMSRKVTGKVVIENQPRQQQQLPRQKQPQQPLQPQQQQPPKQLLQLQQLQQQPQQQKQPQQPQQLQQQPQQQQ</sequence>
<feature type="region of interest" description="Disordered" evidence="1">
    <location>
        <begin position="361"/>
        <end position="418"/>
    </location>
</feature>
<dbReference type="Pfam" id="PF13602">
    <property type="entry name" value="ADH_zinc_N_2"/>
    <property type="match status" value="1"/>
</dbReference>
<dbReference type="SMART" id="SM00829">
    <property type="entry name" value="PKS_ER"/>
    <property type="match status" value="1"/>
</dbReference>
<dbReference type="InterPro" id="IPR013154">
    <property type="entry name" value="ADH-like_N"/>
</dbReference>
<dbReference type="InterPro" id="IPR011032">
    <property type="entry name" value="GroES-like_sf"/>
</dbReference>
<dbReference type="EMBL" id="CAJOBB010005441">
    <property type="protein sequence ID" value="CAF4128590.1"/>
    <property type="molecule type" value="Genomic_DNA"/>
</dbReference>
<proteinExistence type="predicted"/>
<feature type="domain" description="Enoyl reductase (ER)" evidence="2">
    <location>
        <begin position="20"/>
        <end position="357"/>
    </location>
</feature>